<accession>A0A814ENI8</accession>
<dbReference type="Proteomes" id="UP000663828">
    <property type="component" value="Unassembled WGS sequence"/>
</dbReference>
<feature type="chain" id="PRO_5032346945" evidence="1">
    <location>
        <begin position="19"/>
        <end position="216"/>
    </location>
</feature>
<gene>
    <name evidence="2" type="ORF">XAT740_LOCUS11708</name>
</gene>
<organism evidence="2 3">
    <name type="scientific">Adineta ricciae</name>
    <name type="common">Rotifer</name>
    <dbReference type="NCBI Taxonomy" id="249248"/>
    <lineage>
        <taxon>Eukaryota</taxon>
        <taxon>Metazoa</taxon>
        <taxon>Spiralia</taxon>
        <taxon>Gnathifera</taxon>
        <taxon>Rotifera</taxon>
        <taxon>Eurotatoria</taxon>
        <taxon>Bdelloidea</taxon>
        <taxon>Adinetida</taxon>
        <taxon>Adinetidae</taxon>
        <taxon>Adineta</taxon>
    </lineage>
</organism>
<feature type="signal peptide" evidence="1">
    <location>
        <begin position="1"/>
        <end position="18"/>
    </location>
</feature>
<keyword evidence="3" id="KW-1185">Reference proteome</keyword>
<evidence type="ECO:0000256" key="1">
    <source>
        <dbReference type="SAM" id="SignalP"/>
    </source>
</evidence>
<dbReference type="EMBL" id="CAJNOR010000648">
    <property type="protein sequence ID" value="CAF0971843.1"/>
    <property type="molecule type" value="Genomic_DNA"/>
</dbReference>
<dbReference type="AlphaFoldDB" id="A0A814ENI8"/>
<proteinExistence type="predicted"/>
<sequence>MYLLSLSFALLLVAWTTGLNTTTNDASIIEIPILLGRGDFRESPPERPRHFHMRYQDPNLYVIPSASKVFTKFPGLDLAVHHAAPMVYNIRFQGSCALMQTSNWALTRILINNKVLISNRLLPNNDQRHVVAPDLGKNIDESDTRGGSMHASGSTTSVAAVCSKSDLVLLPAGTHFIGVGGRTTGGPFHVWGGELLVEATEYDPRVHIGLSYPTIY</sequence>
<comment type="caution">
    <text evidence="2">The sequence shown here is derived from an EMBL/GenBank/DDBJ whole genome shotgun (WGS) entry which is preliminary data.</text>
</comment>
<evidence type="ECO:0000313" key="3">
    <source>
        <dbReference type="Proteomes" id="UP000663828"/>
    </source>
</evidence>
<name>A0A814ENI8_ADIRI</name>
<keyword evidence="1" id="KW-0732">Signal</keyword>
<evidence type="ECO:0000313" key="2">
    <source>
        <dbReference type="EMBL" id="CAF0971843.1"/>
    </source>
</evidence>
<reference evidence="2" key="1">
    <citation type="submission" date="2021-02" db="EMBL/GenBank/DDBJ databases">
        <authorList>
            <person name="Nowell W R."/>
        </authorList>
    </citation>
    <scope>NUCLEOTIDE SEQUENCE</scope>
</reference>
<protein>
    <submittedName>
        <fullName evidence="2">Uncharacterized protein</fullName>
    </submittedName>
</protein>